<protein>
    <recommendedName>
        <fullName evidence="1">YopX protein domain-containing protein</fullName>
    </recommendedName>
</protein>
<accession>A0A2Z2U822</accession>
<organism evidence="2 3">
    <name type="scientific">Lactobacillus phage Lb</name>
    <dbReference type="NCBI Taxonomy" id="2048517"/>
    <lineage>
        <taxon>Viruses</taxon>
        <taxon>Duplodnaviria</taxon>
        <taxon>Heunggongvirae</taxon>
        <taxon>Uroviricota</taxon>
        <taxon>Caudoviricetes</taxon>
        <taxon>Heilongjiangvirus</taxon>
        <taxon>Heilongjiangvirus Lb</taxon>
    </lineage>
</organism>
<dbReference type="EMBL" id="MG020111">
    <property type="protein sequence ID" value="ATN94196.1"/>
    <property type="molecule type" value="Genomic_DNA"/>
</dbReference>
<proteinExistence type="predicted"/>
<dbReference type="Gene3D" id="2.30.30.290">
    <property type="entry name" value="YopX-like domains"/>
    <property type="match status" value="1"/>
</dbReference>
<keyword evidence="3" id="KW-1185">Reference proteome</keyword>
<feature type="domain" description="YopX protein" evidence="1">
    <location>
        <begin position="5"/>
        <end position="127"/>
    </location>
</feature>
<dbReference type="InterPro" id="IPR019096">
    <property type="entry name" value="YopX_protein"/>
</dbReference>
<dbReference type="Pfam" id="PF09643">
    <property type="entry name" value="YopX"/>
    <property type="match status" value="1"/>
</dbReference>
<evidence type="ECO:0000313" key="3">
    <source>
        <dbReference type="Proteomes" id="UP000260452"/>
    </source>
</evidence>
<reference evidence="2 3" key="1">
    <citation type="submission" date="2017-09" db="EMBL/GenBank/DDBJ databases">
        <title>Genome sequence and analysis of a bacteriophage of Lactobacillus brevis.</title>
        <authorList>
            <person name="Yu M."/>
            <person name="Qi R."/>
            <person name="Jiang X."/>
            <person name="Tang T."/>
            <person name="Qiao X."/>
            <person name="Jiang Y."/>
            <person name="Tang L."/>
            <person name="Wang L."/>
            <person name="Xu Y."/>
            <person name="Li Y."/>
        </authorList>
    </citation>
    <scope>NUCLEOTIDE SEQUENCE [LARGE SCALE GENOMIC DNA]</scope>
</reference>
<sequence>MMVPKFRAWNGYRKIMADYVSAIQNGDTKGTPSSVNVIVNGKNETWNVKNDHVKLLQFTGMKDAHENEIYEGNLVLLTPTIPLYTISFDKGEYRATNKYEFIAYSLNNINKDCKVVGNMYTNPELLEKSVNNGAKIDGISKV</sequence>
<gene>
    <name evidence="2" type="ORF">Lb_32</name>
</gene>
<dbReference type="SUPFAM" id="SSF159006">
    <property type="entry name" value="YopX-like"/>
    <property type="match status" value="1"/>
</dbReference>
<dbReference type="Proteomes" id="UP000260452">
    <property type="component" value="Genome"/>
</dbReference>
<evidence type="ECO:0000259" key="1">
    <source>
        <dbReference type="Pfam" id="PF09643"/>
    </source>
</evidence>
<name>A0A2Z2U822_9CAUD</name>
<dbReference type="InterPro" id="IPR023385">
    <property type="entry name" value="YopX-like_C"/>
</dbReference>
<evidence type="ECO:0000313" key="2">
    <source>
        <dbReference type="EMBL" id="ATN94196.1"/>
    </source>
</evidence>